<keyword evidence="9" id="KW-1185">Reference proteome</keyword>
<keyword evidence="6 7" id="KW-0472">Membrane</keyword>
<evidence type="ECO:0000256" key="5">
    <source>
        <dbReference type="ARBA" id="ARBA00022989"/>
    </source>
</evidence>
<dbReference type="Pfam" id="PF04403">
    <property type="entry name" value="PqiA"/>
    <property type="match status" value="1"/>
</dbReference>
<feature type="transmembrane region" description="Helical" evidence="7">
    <location>
        <begin position="180"/>
        <end position="199"/>
    </location>
</feature>
<dbReference type="RefSeq" id="WP_092644519.1">
    <property type="nucleotide sequence ID" value="NZ_FNPX01000005.1"/>
</dbReference>
<accession>A0A1H3PMD1</accession>
<gene>
    <name evidence="8" type="ORF">SAMN05444004_10576</name>
</gene>
<dbReference type="PANTHER" id="PTHR30462">
    <property type="entry name" value="INTERMEMBRANE TRANSPORT PROTEIN PQIB-RELATED"/>
    <property type="match status" value="1"/>
</dbReference>
<dbReference type="AlphaFoldDB" id="A0A1H3PMD1"/>
<dbReference type="PANTHER" id="PTHR30462:SF3">
    <property type="entry name" value="INTERMEMBRANE TRANSPORT PROTEIN PQIA"/>
    <property type="match status" value="1"/>
</dbReference>
<sequence length="219" mass="24055">MVGTGHRENLNALTAREAGLVGCRHCTRVWPADTEVCARCGGRLESRDRTSLQRVWAWGLVGLLFYIPANLYPMLLTSTVGRASESTIVGGSIELAQHGAYGVAFIVFFASVMIPVGKFVAIGYLAIAVRKPHGIKPKRLLHLFEVVEWIGRWSMIDVFVVAILVALVQFNLLATINPGIAAVCFALSVVFTMLSALSFDSRRIWDEIETLADEGIHDR</sequence>
<evidence type="ECO:0000256" key="4">
    <source>
        <dbReference type="ARBA" id="ARBA00022692"/>
    </source>
</evidence>
<name>A0A1H3PMD1_9RHOB</name>
<keyword evidence="2" id="KW-1003">Cell membrane</keyword>
<dbReference type="InterPro" id="IPR007498">
    <property type="entry name" value="PqiA-like"/>
</dbReference>
<keyword evidence="5 7" id="KW-1133">Transmembrane helix</keyword>
<reference evidence="9" key="1">
    <citation type="submission" date="2016-10" db="EMBL/GenBank/DDBJ databases">
        <authorList>
            <person name="Varghese N."/>
            <person name="Submissions S."/>
        </authorList>
    </citation>
    <scope>NUCLEOTIDE SEQUENCE [LARGE SCALE GENOMIC DNA]</scope>
    <source>
        <strain evidence="9">DSM 100420</strain>
    </source>
</reference>
<protein>
    <submittedName>
        <fullName evidence="8">Paraquat-inducible protein A</fullName>
    </submittedName>
</protein>
<keyword evidence="3" id="KW-0997">Cell inner membrane</keyword>
<evidence type="ECO:0000256" key="7">
    <source>
        <dbReference type="SAM" id="Phobius"/>
    </source>
</evidence>
<evidence type="ECO:0000256" key="1">
    <source>
        <dbReference type="ARBA" id="ARBA00004533"/>
    </source>
</evidence>
<organism evidence="8 9">
    <name type="scientific">Jannaschia faecimaris</name>
    <dbReference type="NCBI Taxonomy" id="1244108"/>
    <lineage>
        <taxon>Bacteria</taxon>
        <taxon>Pseudomonadati</taxon>
        <taxon>Pseudomonadota</taxon>
        <taxon>Alphaproteobacteria</taxon>
        <taxon>Rhodobacterales</taxon>
        <taxon>Roseobacteraceae</taxon>
        <taxon>Jannaschia</taxon>
    </lineage>
</organism>
<feature type="transmembrane region" description="Helical" evidence="7">
    <location>
        <begin position="100"/>
        <end position="129"/>
    </location>
</feature>
<dbReference type="InterPro" id="IPR051800">
    <property type="entry name" value="PqiA-PqiB_transport"/>
</dbReference>
<keyword evidence="4 7" id="KW-0812">Transmembrane</keyword>
<feature type="transmembrane region" description="Helical" evidence="7">
    <location>
        <begin position="150"/>
        <end position="174"/>
    </location>
</feature>
<dbReference type="GO" id="GO:0005886">
    <property type="term" value="C:plasma membrane"/>
    <property type="evidence" value="ECO:0007669"/>
    <property type="project" value="UniProtKB-SubCell"/>
</dbReference>
<proteinExistence type="predicted"/>
<dbReference type="Proteomes" id="UP000198914">
    <property type="component" value="Unassembled WGS sequence"/>
</dbReference>
<dbReference type="EMBL" id="FNPX01000005">
    <property type="protein sequence ID" value="SDZ02364.1"/>
    <property type="molecule type" value="Genomic_DNA"/>
</dbReference>
<evidence type="ECO:0000256" key="6">
    <source>
        <dbReference type="ARBA" id="ARBA00023136"/>
    </source>
</evidence>
<evidence type="ECO:0000256" key="2">
    <source>
        <dbReference type="ARBA" id="ARBA00022475"/>
    </source>
</evidence>
<feature type="transmembrane region" description="Helical" evidence="7">
    <location>
        <begin position="55"/>
        <end position="75"/>
    </location>
</feature>
<comment type="subcellular location">
    <subcellularLocation>
        <location evidence="1">Cell inner membrane</location>
    </subcellularLocation>
</comment>
<evidence type="ECO:0000313" key="9">
    <source>
        <dbReference type="Proteomes" id="UP000198914"/>
    </source>
</evidence>
<evidence type="ECO:0000256" key="3">
    <source>
        <dbReference type="ARBA" id="ARBA00022519"/>
    </source>
</evidence>
<dbReference type="OrthoDB" id="9800207at2"/>
<dbReference type="STRING" id="1244108.SAMN05444004_10576"/>
<evidence type="ECO:0000313" key="8">
    <source>
        <dbReference type="EMBL" id="SDZ02364.1"/>
    </source>
</evidence>